<keyword evidence="8" id="KW-0863">Zinc-finger</keyword>
<dbReference type="InterPro" id="IPR003604">
    <property type="entry name" value="Matrin/U1-like-C_Znf_C2H2"/>
</dbReference>
<dbReference type="Proteomes" id="UP000518266">
    <property type="component" value="Unassembled WGS sequence"/>
</dbReference>
<dbReference type="SUPFAM" id="SSF57667">
    <property type="entry name" value="beta-beta-alpha zinc fingers"/>
    <property type="match status" value="3"/>
</dbReference>
<dbReference type="InterPro" id="IPR052644">
    <property type="entry name" value="ZMAT3"/>
</dbReference>
<keyword evidence="5" id="KW-0479">Metal-binding</keyword>
<keyword evidence="3" id="KW-0341">Growth regulation</keyword>
<keyword evidence="4" id="KW-0053">Apoptosis</keyword>
<feature type="domain" description="C2H2-type" evidence="18">
    <location>
        <begin position="365"/>
        <end position="389"/>
    </location>
</feature>
<reference evidence="20 21" key="1">
    <citation type="submission" date="2020-03" db="EMBL/GenBank/DDBJ databases">
        <title>Dissostichus mawsoni Genome sequencing and assembly.</title>
        <authorList>
            <person name="Park H."/>
        </authorList>
    </citation>
    <scope>NUCLEOTIDE SEQUENCE [LARGE SCALE GENOMIC DNA]</scope>
    <source>
        <strain evidence="20">DM0001</strain>
        <tissue evidence="20">Muscle</tissue>
    </source>
</reference>
<evidence type="ECO:0000256" key="3">
    <source>
        <dbReference type="ARBA" id="ARBA00022604"/>
    </source>
</evidence>
<dbReference type="PANTHER" id="PTHR46786">
    <property type="entry name" value="ZINC FINGER MATRIN-TYPE PROTEIN 3"/>
    <property type="match status" value="1"/>
</dbReference>
<keyword evidence="12" id="KW-0811">Translocation</keyword>
<comment type="caution">
    <text evidence="20">The sequence shown here is derived from an EMBL/GenBank/DDBJ whole genome shotgun (WGS) entry which is preliminary data.</text>
</comment>
<dbReference type="Pfam" id="PF12874">
    <property type="entry name" value="zf-met"/>
    <property type="match status" value="3"/>
</dbReference>
<dbReference type="InterPro" id="IPR013087">
    <property type="entry name" value="Znf_C2H2_type"/>
</dbReference>
<sequence length="508" mass="55776">MPGRPVFWLSRSWQRDVTAMMALQLKNGDAAYYQSAEYCRHYTSPPVNYGDSRHYLARLPGPETMLKPPMSLFSLPQQPFHHMDSLHQLRPPPMGPTQTLGPTPCPCSGTWTSYYATYPDSWAPASSRVKTSPYCPPHSLGPPPMAPTQPMGPPPMAHTLGPPPVDHTHAIVPPNMDLIQPLGPPPLNLAQALVPPPVVGPGAGRFSLPPSPMCSPPPMGPDPSHLPPMPPRPALIPAQMSCLLPGPLLDQAAPASELPQDEGSLLGMEEQDDSLGELCKPLYCKLCNVTLNSAQQAQAHYQGKNHNKKLRNFYASSQQPPATRIPEVLEAAGQTSLSSGPNDSDAGRQAQYKGATRVILATENDYCKLCDASFSSLAVAQAHYQGKNHAKKLRLAEAQQNSSNLESSNEVAPRRNRKDGSEYRLVKNRRSPQLPASMPGPYYNPRPRQRIPRDLAMCVTPSGQFYCSMCNCGAEQEPDFRQHLESKQHKAKVSELRYRHEMENLGYS</sequence>
<dbReference type="OrthoDB" id="434647at2759"/>
<dbReference type="SMART" id="SM00451">
    <property type="entry name" value="ZnF_U1"/>
    <property type="match status" value="3"/>
</dbReference>
<dbReference type="Gene3D" id="3.30.160.60">
    <property type="entry name" value="Classic Zinc Finger"/>
    <property type="match status" value="3"/>
</dbReference>
<name>A0A7J5XGU6_DISMA</name>
<comment type="subunit">
    <text evidence="15">Interacts with dsRNA.</text>
</comment>
<dbReference type="GO" id="GO:0008270">
    <property type="term" value="F:zinc ion binding"/>
    <property type="evidence" value="ECO:0007669"/>
    <property type="project" value="UniProtKB-KW"/>
</dbReference>
<comment type="function">
    <text evidence="14">Acts as a bona fide target gene of p53/TP53. May play a role in the TP53-dependent growth regulatory pathway. May contribute to TP53-mediated apoptosis by regulation of TP53 expression and translocation to the nucleus and nucleolus.</text>
</comment>
<dbReference type="EMBL" id="JAAKFY010000025">
    <property type="protein sequence ID" value="KAF3835428.1"/>
    <property type="molecule type" value="Genomic_DNA"/>
</dbReference>
<feature type="domain" description="U1-type" evidence="19">
    <location>
        <begin position="279"/>
        <end position="313"/>
    </location>
</feature>
<feature type="compositionally biased region" description="Low complexity" evidence="17">
    <location>
        <begin position="401"/>
        <end position="410"/>
    </location>
</feature>
<feature type="region of interest" description="Disordered" evidence="17">
    <location>
        <begin position="398"/>
        <end position="447"/>
    </location>
</feature>
<dbReference type="InterPro" id="IPR036236">
    <property type="entry name" value="Znf_C2H2_sf"/>
</dbReference>
<dbReference type="GO" id="GO:0006915">
    <property type="term" value="P:apoptotic process"/>
    <property type="evidence" value="ECO:0007669"/>
    <property type="project" value="UniProtKB-KW"/>
</dbReference>
<keyword evidence="13" id="KW-0539">Nucleus</keyword>
<feature type="domain" description="C2H2-type" evidence="18">
    <location>
        <begin position="465"/>
        <end position="489"/>
    </location>
</feature>
<dbReference type="GO" id="GO:0005730">
    <property type="term" value="C:nucleolus"/>
    <property type="evidence" value="ECO:0007669"/>
    <property type="project" value="UniProtKB-SubCell"/>
</dbReference>
<dbReference type="FunFam" id="3.30.160.60:FF:000612">
    <property type="entry name" value="Zinc finger matrin-type protein 3"/>
    <property type="match status" value="1"/>
</dbReference>
<evidence type="ECO:0000256" key="6">
    <source>
        <dbReference type="ARBA" id="ARBA00022737"/>
    </source>
</evidence>
<dbReference type="PANTHER" id="PTHR46786:SF1">
    <property type="entry name" value="ZINC FINGER MATRIN-TYPE PROTEIN 3"/>
    <property type="match status" value="1"/>
</dbReference>
<evidence type="ECO:0000256" key="14">
    <source>
        <dbReference type="ARBA" id="ARBA00054392"/>
    </source>
</evidence>
<protein>
    <recommendedName>
        <fullName evidence="16">Zinc finger matrin-type protein 3</fullName>
    </recommendedName>
</protein>
<accession>A0A7J5XGU6</accession>
<keyword evidence="2" id="KW-0813">Transport</keyword>
<organism evidence="20 21">
    <name type="scientific">Dissostichus mawsoni</name>
    <name type="common">Antarctic cod</name>
    <dbReference type="NCBI Taxonomy" id="36200"/>
    <lineage>
        <taxon>Eukaryota</taxon>
        <taxon>Metazoa</taxon>
        <taxon>Chordata</taxon>
        <taxon>Craniata</taxon>
        <taxon>Vertebrata</taxon>
        <taxon>Euteleostomi</taxon>
        <taxon>Actinopterygii</taxon>
        <taxon>Neopterygii</taxon>
        <taxon>Teleostei</taxon>
        <taxon>Neoteleostei</taxon>
        <taxon>Acanthomorphata</taxon>
        <taxon>Eupercaria</taxon>
        <taxon>Perciformes</taxon>
        <taxon>Notothenioidei</taxon>
        <taxon>Nototheniidae</taxon>
        <taxon>Dissostichus</taxon>
    </lineage>
</organism>
<dbReference type="SMART" id="SM00355">
    <property type="entry name" value="ZnF_C2H2"/>
    <property type="match status" value="3"/>
</dbReference>
<evidence type="ECO:0000313" key="21">
    <source>
        <dbReference type="Proteomes" id="UP000518266"/>
    </source>
</evidence>
<keyword evidence="21" id="KW-1185">Reference proteome</keyword>
<evidence type="ECO:0000256" key="11">
    <source>
        <dbReference type="ARBA" id="ARBA00022927"/>
    </source>
</evidence>
<evidence type="ECO:0000259" key="19">
    <source>
        <dbReference type="SMART" id="SM00451"/>
    </source>
</evidence>
<dbReference type="AlphaFoldDB" id="A0A7J5XGU6"/>
<keyword evidence="11" id="KW-0653">Protein transport</keyword>
<evidence type="ECO:0000256" key="7">
    <source>
        <dbReference type="ARBA" id="ARBA00022763"/>
    </source>
</evidence>
<evidence type="ECO:0000256" key="10">
    <source>
        <dbReference type="ARBA" id="ARBA00022884"/>
    </source>
</evidence>
<gene>
    <name evidence="20" type="ORF">F7725_027986</name>
</gene>
<evidence type="ECO:0000256" key="9">
    <source>
        <dbReference type="ARBA" id="ARBA00022833"/>
    </source>
</evidence>
<feature type="domain" description="U1-type" evidence="19">
    <location>
        <begin position="462"/>
        <end position="496"/>
    </location>
</feature>
<dbReference type="GO" id="GO:0006974">
    <property type="term" value="P:DNA damage response"/>
    <property type="evidence" value="ECO:0007669"/>
    <property type="project" value="UniProtKB-KW"/>
</dbReference>
<keyword evidence="6" id="KW-0677">Repeat</keyword>
<keyword evidence="10" id="KW-0694">RNA-binding</keyword>
<evidence type="ECO:0000256" key="13">
    <source>
        <dbReference type="ARBA" id="ARBA00023242"/>
    </source>
</evidence>
<keyword evidence="9" id="KW-0862">Zinc</keyword>
<proteinExistence type="predicted"/>
<dbReference type="GO" id="GO:0015031">
    <property type="term" value="P:protein transport"/>
    <property type="evidence" value="ECO:0007669"/>
    <property type="project" value="UniProtKB-KW"/>
</dbReference>
<evidence type="ECO:0000256" key="5">
    <source>
        <dbReference type="ARBA" id="ARBA00022723"/>
    </source>
</evidence>
<evidence type="ECO:0000256" key="16">
    <source>
        <dbReference type="ARBA" id="ARBA00067763"/>
    </source>
</evidence>
<evidence type="ECO:0000256" key="2">
    <source>
        <dbReference type="ARBA" id="ARBA00022448"/>
    </source>
</evidence>
<evidence type="ECO:0000256" key="8">
    <source>
        <dbReference type="ARBA" id="ARBA00022771"/>
    </source>
</evidence>
<dbReference type="GO" id="GO:0003723">
    <property type="term" value="F:RNA binding"/>
    <property type="evidence" value="ECO:0007669"/>
    <property type="project" value="UniProtKB-KW"/>
</dbReference>
<feature type="domain" description="C2H2-type" evidence="18">
    <location>
        <begin position="282"/>
        <end position="306"/>
    </location>
</feature>
<evidence type="ECO:0000256" key="15">
    <source>
        <dbReference type="ARBA" id="ARBA00066226"/>
    </source>
</evidence>
<evidence type="ECO:0000313" key="20">
    <source>
        <dbReference type="EMBL" id="KAF3835428.1"/>
    </source>
</evidence>
<evidence type="ECO:0000256" key="12">
    <source>
        <dbReference type="ARBA" id="ARBA00023010"/>
    </source>
</evidence>
<evidence type="ECO:0000259" key="18">
    <source>
        <dbReference type="SMART" id="SM00355"/>
    </source>
</evidence>
<evidence type="ECO:0000256" key="1">
    <source>
        <dbReference type="ARBA" id="ARBA00004604"/>
    </source>
</evidence>
<comment type="subcellular location">
    <subcellularLocation>
        <location evidence="1">Nucleus</location>
        <location evidence="1">Nucleolus</location>
    </subcellularLocation>
</comment>
<keyword evidence="7" id="KW-0227">DNA damage</keyword>
<evidence type="ECO:0000256" key="4">
    <source>
        <dbReference type="ARBA" id="ARBA00022703"/>
    </source>
</evidence>
<feature type="domain" description="U1-type" evidence="19">
    <location>
        <begin position="362"/>
        <end position="396"/>
    </location>
</feature>
<evidence type="ECO:0000256" key="17">
    <source>
        <dbReference type="SAM" id="MobiDB-lite"/>
    </source>
</evidence>
<dbReference type="FunFam" id="3.30.160.60:FF:000285">
    <property type="entry name" value="Zinc finger matrin-type protein 3"/>
    <property type="match status" value="1"/>
</dbReference>